<evidence type="ECO:0000313" key="3">
    <source>
        <dbReference type="EMBL" id="ORY42551.1"/>
    </source>
</evidence>
<keyword evidence="3" id="KW-0378">Hydrolase</keyword>
<gene>
    <name evidence="3" type="ORF">BCR33DRAFT_718244</name>
</gene>
<comment type="caution">
    <text evidence="3">The sequence shown here is derived from an EMBL/GenBank/DDBJ whole genome shotgun (WGS) entry which is preliminary data.</text>
</comment>
<dbReference type="EMBL" id="MCGO01000028">
    <property type="protein sequence ID" value="ORY42551.1"/>
    <property type="molecule type" value="Genomic_DNA"/>
</dbReference>
<dbReference type="InterPro" id="IPR000073">
    <property type="entry name" value="AB_hydrolase_1"/>
</dbReference>
<dbReference type="Pfam" id="PF00561">
    <property type="entry name" value="Abhydrolase_1"/>
    <property type="match status" value="1"/>
</dbReference>
<dbReference type="SUPFAM" id="SSF53474">
    <property type="entry name" value="alpha/beta-Hydrolases"/>
    <property type="match status" value="1"/>
</dbReference>
<organism evidence="3 4">
    <name type="scientific">Rhizoclosmatium globosum</name>
    <dbReference type="NCBI Taxonomy" id="329046"/>
    <lineage>
        <taxon>Eukaryota</taxon>
        <taxon>Fungi</taxon>
        <taxon>Fungi incertae sedis</taxon>
        <taxon>Chytridiomycota</taxon>
        <taxon>Chytridiomycota incertae sedis</taxon>
        <taxon>Chytridiomycetes</taxon>
        <taxon>Chytridiales</taxon>
        <taxon>Chytriomycetaceae</taxon>
        <taxon>Rhizoclosmatium</taxon>
    </lineage>
</organism>
<evidence type="ECO:0000259" key="2">
    <source>
        <dbReference type="Pfam" id="PF00561"/>
    </source>
</evidence>
<dbReference type="Gene3D" id="3.40.50.1820">
    <property type="entry name" value="alpha/beta hydrolase"/>
    <property type="match status" value="1"/>
</dbReference>
<dbReference type="InterPro" id="IPR029058">
    <property type="entry name" value="AB_hydrolase_fold"/>
</dbReference>
<dbReference type="GO" id="GO:0047372">
    <property type="term" value="F:monoacylglycerol lipase activity"/>
    <property type="evidence" value="ECO:0007669"/>
    <property type="project" value="TreeGrafter"/>
</dbReference>
<proteinExistence type="predicted"/>
<keyword evidence="4" id="KW-1185">Reference proteome</keyword>
<keyword evidence="1" id="KW-0812">Transmembrane</keyword>
<dbReference type="Proteomes" id="UP000193642">
    <property type="component" value="Unassembled WGS sequence"/>
</dbReference>
<protein>
    <submittedName>
        <fullName evidence="3">Alpha/beta-hydrolase</fullName>
    </submittedName>
</protein>
<name>A0A1Y2C686_9FUNG</name>
<dbReference type="GO" id="GO:0052651">
    <property type="term" value="P:monoacylglycerol catabolic process"/>
    <property type="evidence" value="ECO:0007669"/>
    <property type="project" value="TreeGrafter"/>
</dbReference>
<dbReference type="PANTHER" id="PTHR12277:SF194">
    <property type="entry name" value="FI04476P"/>
    <property type="match status" value="1"/>
</dbReference>
<dbReference type="STRING" id="329046.A0A1Y2C686"/>
<dbReference type="OrthoDB" id="446723at2759"/>
<dbReference type="GO" id="GO:0006660">
    <property type="term" value="P:phosphatidylserine catabolic process"/>
    <property type="evidence" value="ECO:0007669"/>
    <property type="project" value="TreeGrafter"/>
</dbReference>
<feature type="transmembrane region" description="Helical" evidence="1">
    <location>
        <begin position="7"/>
        <end position="40"/>
    </location>
</feature>
<feature type="domain" description="AB hydrolase-1" evidence="2">
    <location>
        <begin position="130"/>
        <end position="243"/>
    </location>
</feature>
<reference evidence="3 4" key="1">
    <citation type="submission" date="2016-07" db="EMBL/GenBank/DDBJ databases">
        <title>Pervasive Adenine N6-methylation of Active Genes in Fungi.</title>
        <authorList>
            <consortium name="DOE Joint Genome Institute"/>
            <person name="Mondo S.J."/>
            <person name="Dannebaum R.O."/>
            <person name="Kuo R.C."/>
            <person name="Labutti K."/>
            <person name="Haridas S."/>
            <person name="Kuo A."/>
            <person name="Salamov A."/>
            <person name="Ahrendt S.R."/>
            <person name="Lipzen A."/>
            <person name="Sullivan W."/>
            <person name="Andreopoulos W.B."/>
            <person name="Clum A."/>
            <person name="Lindquist E."/>
            <person name="Daum C."/>
            <person name="Ramamoorthy G.K."/>
            <person name="Gryganskyi A."/>
            <person name="Culley D."/>
            <person name="Magnuson J.K."/>
            <person name="James T.Y."/>
            <person name="O'Malley M.A."/>
            <person name="Stajich J.E."/>
            <person name="Spatafora J.W."/>
            <person name="Visel A."/>
            <person name="Grigoriev I.V."/>
        </authorList>
    </citation>
    <scope>NUCLEOTIDE SEQUENCE [LARGE SCALE GENOMIC DNA]</scope>
    <source>
        <strain evidence="3 4">JEL800</strain>
    </source>
</reference>
<keyword evidence="1" id="KW-1133">Transmembrane helix</keyword>
<sequence length="425" mass="47660">MNIVLRFILYYISSVVALIMTVFVWPLVFLYPIIIALLTVKGPQRAFLFLNHVNFPFGANFNKPESFGFSPHRCRNFYLTTPDDVKLGCWHILPSLFYRQVTAHQEKSGKVPHGSLVTEGVQRRALLERPVFLYFHGNASHRAGNVRIAQYRNLAERLNANVIAFDYRGFGDSEGSPSEEEIAIDARTVYDWIVSQGVAHDQIILLGHSLGSGIATRLARDLGKDKIYPRGLVLQAAYMSIPDAALEYNAFQVLPLLYPVTLFPQLEEYMKSTLHDRFRSRDHIPHLNIPVLIIHGQCDREIPIKNSQQLFAIGVASHKAMAKSAPEVGKVGVQVYREFVADKEEFGTGFEVEGKRWVSVRGSGVKGGEGTFAGPSKIMLVELVHAHHNSVQNHDLAYDSIETFLDISYMTSCTPVSESLSNLTE</sequence>
<dbReference type="GO" id="GO:0004622">
    <property type="term" value="F:phosphatidylcholine lysophospholipase activity"/>
    <property type="evidence" value="ECO:0007669"/>
    <property type="project" value="TreeGrafter"/>
</dbReference>
<dbReference type="PANTHER" id="PTHR12277">
    <property type="entry name" value="ALPHA/BETA HYDROLASE DOMAIN-CONTAINING PROTEIN"/>
    <property type="match status" value="1"/>
</dbReference>
<keyword evidence="1" id="KW-0472">Membrane</keyword>
<dbReference type="AlphaFoldDB" id="A0A1Y2C686"/>
<evidence type="ECO:0000256" key="1">
    <source>
        <dbReference type="SAM" id="Phobius"/>
    </source>
</evidence>
<evidence type="ECO:0000313" key="4">
    <source>
        <dbReference type="Proteomes" id="UP000193642"/>
    </source>
</evidence>
<accession>A0A1Y2C686</accession>
<dbReference type="GO" id="GO:0005789">
    <property type="term" value="C:endoplasmic reticulum membrane"/>
    <property type="evidence" value="ECO:0007669"/>
    <property type="project" value="TreeGrafter"/>
</dbReference>